<organism evidence="2 3">
    <name type="scientific">Mucilaginibacter pocheonensis</name>
    <dbReference type="NCBI Taxonomy" id="398050"/>
    <lineage>
        <taxon>Bacteria</taxon>
        <taxon>Pseudomonadati</taxon>
        <taxon>Bacteroidota</taxon>
        <taxon>Sphingobacteriia</taxon>
        <taxon>Sphingobacteriales</taxon>
        <taxon>Sphingobacteriaceae</taxon>
        <taxon>Mucilaginibacter</taxon>
    </lineage>
</organism>
<dbReference type="Gene3D" id="3.40.50.2000">
    <property type="entry name" value="Glycogen Phosphorylase B"/>
    <property type="match status" value="2"/>
</dbReference>
<feature type="domain" description="Glycosyl transferase family 1" evidence="1">
    <location>
        <begin position="187"/>
        <end position="333"/>
    </location>
</feature>
<dbReference type="Proteomes" id="UP001247620">
    <property type="component" value="Unassembled WGS sequence"/>
</dbReference>
<evidence type="ECO:0000313" key="2">
    <source>
        <dbReference type="EMBL" id="MDR6940223.1"/>
    </source>
</evidence>
<gene>
    <name evidence="2" type="ORF">J2W55_000051</name>
</gene>
<protein>
    <submittedName>
        <fullName evidence="2">Glycosyltransferase involved in cell wall biosynthesis</fullName>
    </submittedName>
</protein>
<dbReference type="SUPFAM" id="SSF53756">
    <property type="entry name" value="UDP-Glycosyltransferase/glycogen phosphorylase"/>
    <property type="match status" value="1"/>
</dbReference>
<comment type="caution">
    <text evidence="2">The sequence shown here is derived from an EMBL/GenBank/DDBJ whole genome shotgun (WGS) entry which is preliminary data.</text>
</comment>
<dbReference type="RefSeq" id="WP_310090614.1">
    <property type="nucleotide sequence ID" value="NZ_JAVDUU010000001.1"/>
</dbReference>
<dbReference type="Pfam" id="PF00534">
    <property type="entry name" value="Glycos_transf_1"/>
    <property type="match status" value="1"/>
</dbReference>
<dbReference type="InterPro" id="IPR001296">
    <property type="entry name" value="Glyco_trans_1"/>
</dbReference>
<dbReference type="CDD" id="cd03811">
    <property type="entry name" value="GT4_GT28_WabH-like"/>
    <property type="match status" value="1"/>
</dbReference>
<sequence>MSTVNQKVVFISMSDMVGGAENVLLMAACVSKGLTIYLKKARVGRLSIPDGQEVIYATDKSMLTGFLKLVGLLKPYRTGCIIMSTHPYLNAYLGFLKRMGFLRSKLVVRECTSVFTRFTGFKRLSYKLAYQLGYRGADLVVCQTGLMRDQFLQHVAFMPAQKVIIQENPVNLKQIFSKANAPLTDQDTKAGFICAAGRLIPEKGFSVLIHAFSCIEKEYPGLKLIILGEGPERQALTVLIDALDLGNRVILKGRIDNPIPYFKQANACVVSSVKEGFPNVLLEMMSINPIVVSTLCAGGIESIPGILKVEPNNVNALAAVIKTALDEGTTSHKQEIIQQYLHNRTPEIFINSLLQNINYKTYHKQPLN</sequence>
<reference evidence="2 3" key="1">
    <citation type="submission" date="2023-07" db="EMBL/GenBank/DDBJ databases">
        <title>Sorghum-associated microbial communities from plants grown in Nebraska, USA.</title>
        <authorList>
            <person name="Schachtman D."/>
        </authorList>
    </citation>
    <scope>NUCLEOTIDE SEQUENCE [LARGE SCALE GENOMIC DNA]</scope>
    <source>
        <strain evidence="2 3">3262</strain>
    </source>
</reference>
<dbReference type="EMBL" id="JAVDUU010000001">
    <property type="protein sequence ID" value="MDR6940223.1"/>
    <property type="molecule type" value="Genomic_DNA"/>
</dbReference>
<evidence type="ECO:0000259" key="1">
    <source>
        <dbReference type="Pfam" id="PF00534"/>
    </source>
</evidence>
<proteinExistence type="predicted"/>
<dbReference type="PANTHER" id="PTHR12526">
    <property type="entry name" value="GLYCOSYLTRANSFERASE"/>
    <property type="match status" value="1"/>
</dbReference>
<dbReference type="PANTHER" id="PTHR12526:SF627">
    <property type="entry name" value="D-RHAMNOSYLTRANSFERASE WBPZ"/>
    <property type="match status" value="1"/>
</dbReference>
<accession>A0ABU1T4D2</accession>
<keyword evidence="3" id="KW-1185">Reference proteome</keyword>
<name>A0ABU1T4D2_9SPHI</name>
<evidence type="ECO:0000313" key="3">
    <source>
        <dbReference type="Proteomes" id="UP001247620"/>
    </source>
</evidence>